<dbReference type="EMBL" id="QKZT01000012">
    <property type="protein sequence ID" value="PZX50134.1"/>
    <property type="molecule type" value="Genomic_DNA"/>
</dbReference>
<dbReference type="OrthoDB" id="1123256at2"/>
<organism evidence="1 2">
    <name type="scientific">Algoriphagus chordae</name>
    <dbReference type="NCBI Taxonomy" id="237019"/>
    <lineage>
        <taxon>Bacteria</taxon>
        <taxon>Pseudomonadati</taxon>
        <taxon>Bacteroidota</taxon>
        <taxon>Cytophagia</taxon>
        <taxon>Cytophagales</taxon>
        <taxon>Cyclobacteriaceae</taxon>
        <taxon>Algoriphagus</taxon>
    </lineage>
</organism>
<keyword evidence="2" id="KW-1185">Reference proteome</keyword>
<dbReference type="AlphaFoldDB" id="A0A2W7QP40"/>
<reference evidence="1 2" key="1">
    <citation type="submission" date="2018-06" db="EMBL/GenBank/DDBJ databases">
        <title>Genomic Encyclopedia of Archaeal and Bacterial Type Strains, Phase II (KMG-II): from individual species to whole genera.</title>
        <authorList>
            <person name="Goeker M."/>
        </authorList>
    </citation>
    <scope>NUCLEOTIDE SEQUENCE [LARGE SCALE GENOMIC DNA]</scope>
    <source>
        <strain evidence="1 2">DSM 19830</strain>
    </source>
</reference>
<evidence type="ECO:0000313" key="1">
    <source>
        <dbReference type="EMBL" id="PZX50134.1"/>
    </source>
</evidence>
<sequence>MSTVELKSNIIKLVEDIQNDELLESLLEFLSRRKDSASGDMWSDLTSAQKQEVLDSYQESEDEKNLVAKDQLFRLL</sequence>
<dbReference type="RefSeq" id="WP_111320351.1">
    <property type="nucleotide sequence ID" value="NZ_QKZT01000012.1"/>
</dbReference>
<name>A0A2W7QP40_9BACT</name>
<dbReference type="Proteomes" id="UP000248882">
    <property type="component" value="Unassembled WGS sequence"/>
</dbReference>
<accession>A0A2W7QP40</accession>
<proteinExistence type="predicted"/>
<comment type="caution">
    <text evidence="1">The sequence shown here is derived from an EMBL/GenBank/DDBJ whole genome shotgun (WGS) entry which is preliminary data.</text>
</comment>
<protein>
    <submittedName>
        <fullName evidence="1">Uncharacterized protein</fullName>
    </submittedName>
</protein>
<evidence type="ECO:0000313" key="2">
    <source>
        <dbReference type="Proteomes" id="UP000248882"/>
    </source>
</evidence>
<gene>
    <name evidence="1" type="ORF">LV85_02750</name>
</gene>